<keyword evidence="4" id="KW-0811">Translocation</keyword>
<dbReference type="InterPro" id="IPR006785">
    <property type="entry name" value="Pex14_N"/>
</dbReference>
<comment type="similarity">
    <text evidence="1 10">Belongs to the peroxin-14 family.</text>
</comment>
<evidence type="ECO:0000256" key="6">
    <source>
        <dbReference type="ARBA" id="ARBA00023140"/>
    </source>
</evidence>
<dbReference type="Gene3D" id="1.10.10.10">
    <property type="entry name" value="Winged helix-like DNA-binding domain superfamily/Winged helix DNA-binding domain"/>
    <property type="match status" value="1"/>
</dbReference>
<feature type="region of interest" description="Disordered" evidence="11">
    <location>
        <begin position="1"/>
        <end position="38"/>
    </location>
</feature>
<dbReference type="GO" id="GO:1990429">
    <property type="term" value="C:peroxisomal importomer complex"/>
    <property type="evidence" value="ECO:0007669"/>
    <property type="project" value="TreeGrafter"/>
</dbReference>
<evidence type="ECO:0000256" key="10">
    <source>
        <dbReference type="RuleBase" id="RU367032"/>
    </source>
</evidence>
<comment type="subcellular location">
    <subcellularLocation>
        <location evidence="9 10">Peroxisome membrane</location>
    </subcellularLocation>
</comment>
<name>A0A914PYI2_9BILA</name>
<accession>A0A914PYI2</accession>
<evidence type="ECO:0000256" key="3">
    <source>
        <dbReference type="ARBA" id="ARBA00022927"/>
    </source>
</evidence>
<feature type="domain" description="Peroxisome membrane anchor protein Pex14p N-terminal" evidence="12">
    <location>
        <begin position="22"/>
        <end position="64"/>
    </location>
</feature>
<dbReference type="Proteomes" id="UP000887578">
    <property type="component" value="Unplaced"/>
</dbReference>
<keyword evidence="13" id="KW-1185">Reference proteome</keyword>
<evidence type="ECO:0000256" key="8">
    <source>
        <dbReference type="ARBA" id="ARBA00029691"/>
    </source>
</evidence>
<evidence type="ECO:0000259" key="12">
    <source>
        <dbReference type="Pfam" id="PF04695"/>
    </source>
</evidence>
<feature type="compositionally biased region" description="Low complexity" evidence="11">
    <location>
        <begin position="231"/>
        <end position="248"/>
    </location>
</feature>
<evidence type="ECO:0000256" key="9">
    <source>
        <dbReference type="ARBA" id="ARBA00046271"/>
    </source>
</evidence>
<dbReference type="PANTHER" id="PTHR23058">
    <property type="entry name" value="PEROXISOMAL MEMBRANE PROTEIN PEX14"/>
    <property type="match status" value="1"/>
</dbReference>
<dbReference type="GO" id="GO:0016560">
    <property type="term" value="P:protein import into peroxisome matrix, docking"/>
    <property type="evidence" value="ECO:0007669"/>
    <property type="project" value="UniProtKB-UniRule"/>
</dbReference>
<organism evidence="13 14">
    <name type="scientific">Panagrolaimus davidi</name>
    <dbReference type="NCBI Taxonomy" id="227884"/>
    <lineage>
        <taxon>Eukaryota</taxon>
        <taxon>Metazoa</taxon>
        <taxon>Ecdysozoa</taxon>
        <taxon>Nematoda</taxon>
        <taxon>Chromadorea</taxon>
        <taxon>Rhabditida</taxon>
        <taxon>Tylenchina</taxon>
        <taxon>Panagrolaimomorpha</taxon>
        <taxon>Panagrolaimoidea</taxon>
        <taxon>Panagrolaimidae</taxon>
        <taxon>Panagrolaimus</taxon>
    </lineage>
</organism>
<dbReference type="GO" id="GO:0005102">
    <property type="term" value="F:signaling receptor binding"/>
    <property type="evidence" value="ECO:0007669"/>
    <property type="project" value="TreeGrafter"/>
</dbReference>
<evidence type="ECO:0000256" key="1">
    <source>
        <dbReference type="ARBA" id="ARBA00005443"/>
    </source>
</evidence>
<dbReference type="Pfam" id="PF04695">
    <property type="entry name" value="Pex14_N"/>
    <property type="match status" value="1"/>
</dbReference>
<evidence type="ECO:0000313" key="13">
    <source>
        <dbReference type="Proteomes" id="UP000887578"/>
    </source>
</evidence>
<proteinExistence type="inferred from homology"/>
<evidence type="ECO:0000256" key="5">
    <source>
        <dbReference type="ARBA" id="ARBA00023136"/>
    </source>
</evidence>
<feature type="compositionally biased region" description="Low complexity" evidence="11">
    <location>
        <begin position="1"/>
        <end position="19"/>
    </location>
</feature>
<feature type="compositionally biased region" description="Low complexity" evidence="11">
    <location>
        <begin position="274"/>
        <end position="291"/>
    </location>
</feature>
<feature type="region of interest" description="Disordered" evidence="11">
    <location>
        <begin position="222"/>
        <end position="315"/>
    </location>
</feature>
<comment type="function">
    <text evidence="10">Component of the PEX13-PEX14 docking complex, a translocon channel that specifically mediates the import of peroxisomal cargo proteins bound to PEX5 receptor. The PEX13-PEX14 docking complex forms a large import pore which can be opened to a diameter of about 9 nm. Mechanistically, PEX5 receptor along with cargo proteins associates with the PEX14 subunit of the PEX13-PEX14 docking complex in the cytosol, leading to the insertion of the receptor into the organelle membrane with the concomitant translocation of the cargo into the peroxisome matrix.</text>
</comment>
<dbReference type="InterPro" id="IPR025655">
    <property type="entry name" value="PEX14"/>
</dbReference>
<evidence type="ECO:0000256" key="4">
    <source>
        <dbReference type="ARBA" id="ARBA00023010"/>
    </source>
</evidence>
<dbReference type="GO" id="GO:0005778">
    <property type="term" value="C:peroxisomal membrane"/>
    <property type="evidence" value="ECO:0007669"/>
    <property type="project" value="UniProtKB-SubCell"/>
</dbReference>
<protein>
    <recommendedName>
        <fullName evidence="7 10">Peroxisomal membrane protein PEX14</fullName>
    </recommendedName>
    <alternativeName>
        <fullName evidence="8 10">Peroxin-14</fullName>
    </alternativeName>
</protein>
<feature type="compositionally biased region" description="Acidic residues" evidence="11">
    <location>
        <begin position="294"/>
        <end position="308"/>
    </location>
</feature>
<keyword evidence="2 10" id="KW-0813">Transport</keyword>
<evidence type="ECO:0000256" key="7">
    <source>
        <dbReference type="ARBA" id="ARBA00029502"/>
    </source>
</evidence>
<evidence type="ECO:0000256" key="11">
    <source>
        <dbReference type="SAM" id="MobiDB-lite"/>
    </source>
</evidence>
<dbReference type="AlphaFoldDB" id="A0A914PYI2"/>
<evidence type="ECO:0000313" key="14">
    <source>
        <dbReference type="WBParaSite" id="PDA_v2.g239.t1"/>
    </source>
</evidence>
<keyword evidence="3 10" id="KW-0653">Protein transport</keyword>
<evidence type="ECO:0000256" key="2">
    <source>
        <dbReference type="ARBA" id="ARBA00022448"/>
    </source>
</evidence>
<keyword evidence="5 10" id="KW-0472">Membrane</keyword>
<sequence length="315" mass="34967">MSGDPTDSSTSFSKTSSSTANRSDMVEAARQFMSTPKVRNTPFEEQKKFLIEKGLTDSEIDEAVKMLPPPDPSTSAIPYSQNHQQQMYFQQPPQSFGGKLYSFTQSMVVIGGASYMAYKVMRTWVLPKFFNIPEPGNEKLEYLQNQVNELQNSTKFIMDSVEQTLQTVSAQQEQLNRALLLMSNNNGGNKRYLKHYNDINKLQTDVAIVKSLLLNQNQFPAIPTTTPSPPSSYAAAAAATANSTTSPTNGVLKQPKTVRWQTNSIPSWQLPAENGVNGNHSKNGHSNGKNNVLEDGEEEKQNDDDEFLEAQNDSI</sequence>
<dbReference type="InterPro" id="IPR036388">
    <property type="entry name" value="WH-like_DNA-bd_sf"/>
</dbReference>
<dbReference type="WBParaSite" id="PDA_v2.g239.t1">
    <property type="protein sequence ID" value="PDA_v2.g239.t1"/>
    <property type="gene ID" value="PDA_v2.g239"/>
</dbReference>
<reference evidence="14" key="1">
    <citation type="submission" date="2022-11" db="UniProtKB">
        <authorList>
            <consortium name="WormBaseParasite"/>
        </authorList>
    </citation>
    <scope>IDENTIFICATION</scope>
</reference>
<keyword evidence="6 10" id="KW-0576">Peroxisome</keyword>
<dbReference type="PANTHER" id="PTHR23058:SF0">
    <property type="entry name" value="PEROXISOMAL MEMBRANE PROTEIN PEX14"/>
    <property type="match status" value="1"/>
</dbReference>